<organism evidence="2 3">
    <name type="scientific">Psychrosphaera aquimarina</name>
    <dbReference type="NCBI Taxonomy" id="2044854"/>
    <lineage>
        <taxon>Bacteria</taxon>
        <taxon>Pseudomonadati</taxon>
        <taxon>Pseudomonadota</taxon>
        <taxon>Gammaproteobacteria</taxon>
        <taxon>Alteromonadales</taxon>
        <taxon>Pseudoalteromonadaceae</taxon>
        <taxon>Psychrosphaera</taxon>
    </lineage>
</organism>
<dbReference type="CDD" id="cd00838">
    <property type="entry name" value="MPP_superfamily"/>
    <property type="match status" value="1"/>
</dbReference>
<evidence type="ECO:0000313" key="2">
    <source>
        <dbReference type="EMBL" id="MDU0113345.1"/>
    </source>
</evidence>
<dbReference type="EMBL" id="JAWCUA010000007">
    <property type="protein sequence ID" value="MDU0113345.1"/>
    <property type="molecule type" value="Genomic_DNA"/>
</dbReference>
<comment type="caution">
    <text evidence="2">The sequence shown here is derived from an EMBL/GenBank/DDBJ whole genome shotgun (WGS) entry which is preliminary data.</text>
</comment>
<name>A0ABU3R1P4_9GAMM</name>
<accession>A0ABU3R1P4</accession>
<dbReference type="InterPro" id="IPR004843">
    <property type="entry name" value="Calcineurin-like_PHP"/>
</dbReference>
<sequence>MNRIYKFILFPAFIILITSCRFEVSPWDYDFQCDTLNLDSNLMWLKQIEKQTVNTPDFSIAIVGDPQNYVGDFELTIAKINKIEEVDFILLLGDLTEIGVKQEYDWACKAASHAKKPILSVIGNHDALSYGREIWLNTIGPYEYTFTYKHTKFIAYNDNKYEFPDVPNKSWLQQEALIGDTETRYHTIGMSHIEPWWDIDFTFTDELKAFGFDLMLHAHSHKFSYWYKPSVKLPHLITANTRDVKYTKVNFTPNDISVEQCEPECIPATAVNWSDIP</sequence>
<dbReference type="Gene3D" id="3.60.21.10">
    <property type="match status" value="1"/>
</dbReference>
<protein>
    <submittedName>
        <fullName evidence="2">Metallophosphoesterase</fullName>
    </submittedName>
</protein>
<keyword evidence="3" id="KW-1185">Reference proteome</keyword>
<dbReference type="Proteomes" id="UP001257914">
    <property type="component" value="Unassembled WGS sequence"/>
</dbReference>
<feature type="domain" description="Calcineurin-like phosphoesterase" evidence="1">
    <location>
        <begin position="59"/>
        <end position="222"/>
    </location>
</feature>
<dbReference type="InterPro" id="IPR029052">
    <property type="entry name" value="Metallo-depent_PP-like"/>
</dbReference>
<dbReference type="PROSITE" id="PS51257">
    <property type="entry name" value="PROKAR_LIPOPROTEIN"/>
    <property type="match status" value="1"/>
</dbReference>
<dbReference type="SUPFAM" id="SSF56300">
    <property type="entry name" value="Metallo-dependent phosphatases"/>
    <property type="match status" value="1"/>
</dbReference>
<proteinExistence type="predicted"/>
<evidence type="ECO:0000259" key="1">
    <source>
        <dbReference type="Pfam" id="PF00149"/>
    </source>
</evidence>
<evidence type="ECO:0000313" key="3">
    <source>
        <dbReference type="Proteomes" id="UP001257914"/>
    </source>
</evidence>
<dbReference type="RefSeq" id="WP_315946950.1">
    <property type="nucleotide sequence ID" value="NZ_JAWCUA010000007.1"/>
</dbReference>
<reference evidence="2 3" key="1">
    <citation type="submission" date="2023-10" db="EMBL/GenBank/DDBJ databases">
        <title>Psychrosphaera aquimaarina strain SW33 isolated from seawater.</title>
        <authorList>
            <person name="Bayburt H."/>
            <person name="Kim J.M."/>
            <person name="Choi B.J."/>
            <person name="Jeon C.O."/>
        </authorList>
    </citation>
    <scope>NUCLEOTIDE SEQUENCE [LARGE SCALE GENOMIC DNA]</scope>
    <source>
        <strain evidence="2 3">KCTC 52743</strain>
    </source>
</reference>
<dbReference type="Pfam" id="PF00149">
    <property type="entry name" value="Metallophos"/>
    <property type="match status" value="1"/>
</dbReference>
<gene>
    <name evidence="2" type="ORF">RT723_10130</name>
</gene>